<keyword evidence="2" id="KW-0574">Periplasm</keyword>
<dbReference type="Gene3D" id="3.40.190.10">
    <property type="entry name" value="Periplasmic binding protein-like II"/>
    <property type="match status" value="2"/>
</dbReference>
<feature type="chain" id="PRO_5012820704" evidence="4">
    <location>
        <begin position="29"/>
        <end position="353"/>
    </location>
</feature>
<evidence type="ECO:0000313" key="5">
    <source>
        <dbReference type="EMBL" id="SKA16492.1"/>
    </source>
</evidence>
<gene>
    <name evidence="5" type="ORF">SAMN02745126_03885</name>
</gene>
<name>A0A1T4RKI4_9HYPH</name>
<dbReference type="PANTHER" id="PTHR30006:SF24">
    <property type="entry name" value="SLL0237 PROTEIN"/>
    <property type="match status" value="1"/>
</dbReference>
<proteinExistence type="predicted"/>
<evidence type="ECO:0000256" key="4">
    <source>
        <dbReference type="SAM" id="SignalP"/>
    </source>
</evidence>
<dbReference type="PANTHER" id="PTHR30006">
    <property type="entry name" value="THIAMINE-BINDING PERIPLASMIC PROTEIN-RELATED"/>
    <property type="match status" value="1"/>
</dbReference>
<dbReference type="InterPro" id="IPR006059">
    <property type="entry name" value="SBP"/>
</dbReference>
<dbReference type="Proteomes" id="UP000190092">
    <property type="component" value="Unassembled WGS sequence"/>
</dbReference>
<dbReference type="SUPFAM" id="SSF53850">
    <property type="entry name" value="Periplasmic binding protein-like II"/>
    <property type="match status" value="1"/>
</dbReference>
<dbReference type="InterPro" id="IPR006311">
    <property type="entry name" value="TAT_signal"/>
</dbReference>
<organism evidence="5 6">
    <name type="scientific">Enhydrobacter aerosaccus</name>
    <dbReference type="NCBI Taxonomy" id="225324"/>
    <lineage>
        <taxon>Bacteria</taxon>
        <taxon>Pseudomonadati</taxon>
        <taxon>Pseudomonadota</taxon>
        <taxon>Alphaproteobacteria</taxon>
        <taxon>Hyphomicrobiales</taxon>
        <taxon>Enhydrobacter</taxon>
    </lineage>
</organism>
<dbReference type="STRING" id="225324.SAMN02745126_03885"/>
<dbReference type="EMBL" id="FUWJ01000005">
    <property type="protein sequence ID" value="SKA16492.1"/>
    <property type="molecule type" value="Genomic_DNA"/>
</dbReference>
<protein>
    <submittedName>
        <fullName evidence="5">Iron(III) transport system substrate-binding protein</fullName>
    </submittedName>
</protein>
<dbReference type="AlphaFoldDB" id="A0A1T4RKI4"/>
<evidence type="ECO:0000256" key="2">
    <source>
        <dbReference type="ARBA" id="ARBA00022764"/>
    </source>
</evidence>
<dbReference type="Pfam" id="PF13416">
    <property type="entry name" value="SBP_bac_8"/>
    <property type="match status" value="1"/>
</dbReference>
<keyword evidence="6" id="KW-1185">Reference proteome</keyword>
<dbReference type="PROSITE" id="PS51318">
    <property type="entry name" value="TAT"/>
    <property type="match status" value="1"/>
</dbReference>
<accession>A0A1T4RKI4</accession>
<sequence>MTKRFRRRQLLAGGTALAATSFVTPVFGAPPEAQKITPDLVEAAKKEGKVTWYTSVDLALAEKVAKAFEAKYPGVTLRVERSGAERNFQRIGQEYASKIYNCDVVNSSDAAHFILWKRQGMLAPYLPEDVARDFPAEHKDPDGMFASWRVTVSPMAYNTKLVKADDAPKSYAELVDPKWSGKIVKAHPGYSGVIMTSTQQLARELGWPWFEKLAKQKVLQVQSATEPPKKLAQGERAIMADGGEYVVTELKAKGEPVELIYASEGTPLITGPSGIMAQAPNPNAARLFQAWSMTAEAQQLNVDVGALRSAHPRVKDRPDMRKFSEIKTMREEATVVADKADEIKAHYVKLFKV</sequence>
<keyword evidence="3" id="KW-0408">Iron</keyword>
<dbReference type="InterPro" id="IPR026045">
    <property type="entry name" value="Ferric-bd"/>
</dbReference>
<keyword evidence="3" id="KW-0479">Metal-binding</keyword>
<keyword evidence="1 4" id="KW-0732">Signal</keyword>
<feature type="signal peptide" evidence="4">
    <location>
        <begin position="1"/>
        <end position="28"/>
    </location>
</feature>
<dbReference type="RefSeq" id="WP_085935564.1">
    <property type="nucleotide sequence ID" value="NZ_FUWJ01000005.1"/>
</dbReference>
<dbReference type="GO" id="GO:0046872">
    <property type="term" value="F:metal ion binding"/>
    <property type="evidence" value="ECO:0007669"/>
    <property type="project" value="UniProtKB-KW"/>
</dbReference>
<dbReference type="OrthoDB" id="7374867at2"/>
<reference evidence="6" key="1">
    <citation type="submission" date="2017-02" db="EMBL/GenBank/DDBJ databases">
        <authorList>
            <person name="Varghese N."/>
            <person name="Submissions S."/>
        </authorList>
    </citation>
    <scope>NUCLEOTIDE SEQUENCE [LARGE SCALE GENOMIC DNA]</scope>
    <source>
        <strain evidence="6">ATCC 27094</strain>
    </source>
</reference>
<evidence type="ECO:0000313" key="6">
    <source>
        <dbReference type="Proteomes" id="UP000190092"/>
    </source>
</evidence>
<evidence type="ECO:0000256" key="3">
    <source>
        <dbReference type="PIRSR" id="PIRSR002825-1"/>
    </source>
</evidence>
<dbReference type="PIRSF" id="PIRSF002825">
    <property type="entry name" value="CfbpA"/>
    <property type="match status" value="1"/>
</dbReference>
<evidence type="ECO:0000256" key="1">
    <source>
        <dbReference type="ARBA" id="ARBA00022729"/>
    </source>
</evidence>
<feature type="binding site" evidence="3">
    <location>
        <position position="245"/>
    </location>
    <ligand>
        <name>Fe cation</name>
        <dbReference type="ChEBI" id="CHEBI:24875"/>
    </ligand>
</feature>